<dbReference type="STRING" id="1247936.BN2475_280112"/>
<gene>
    <name evidence="9" type="ORF">BN2475_280112</name>
</gene>
<dbReference type="Proteomes" id="UP000187012">
    <property type="component" value="Unassembled WGS sequence"/>
</dbReference>
<dbReference type="SUPFAM" id="SSF81452">
    <property type="entry name" value="Cytochrome c oxidase subunit III-like"/>
    <property type="match status" value="1"/>
</dbReference>
<dbReference type="GO" id="GO:0004129">
    <property type="term" value="F:cytochrome-c oxidase activity"/>
    <property type="evidence" value="ECO:0007669"/>
    <property type="project" value="InterPro"/>
</dbReference>
<dbReference type="InterPro" id="IPR035973">
    <property type="entry name" value="Cyt_c_oxidase_su3-like_sf"/>
</dbReference>
<feature type="domain" description="Heme-copper oxidase subunit III family profile" evidence="8">
    <location>
        <begin position="1"/>
        <end position="193"/>
    </location>
</feature>
<evidence type="ECO:0000313" key="10">
    <source>
        <dbReference type="Proteomes" id="UP000187012"/>
    </source>
</evidence>
<dbReference type="RefSeq" id="WP_094780207.1">
    <property type="nucleotide sequence ID" value="NZ_CYGX02000028.1"/>
</dbReference>
<keyword evidence="5 7" id="KW-0472">Membrane</keyword>
<feature type="transmembrane region" description="Helical" evidence="7">
    <location>
        <begin position="90"/>
        <end position="110"/>
    </location>
</feature>
<protein>
    <submittedName>
        <fullName evidence="9">Cytochrome c oxidase subunit III</fullName>
    </submittedName>
</protein>
<comment type="subcellular location">
    <subcellularLocation>
        <location evidence="6">Cell membrane</location>
        <topology evidence="6">Multi-pass membrane protein</topology>
    </subcellularLocation>
    <subcellularLocation>
        <location evidence="1">Membrane</location>
        <topology evidence="1">Multi-pass membrane protein</topology>
    </subcellularLocation>
</comment>
<evidence type="ECO:0000256" key="2">
    <source>
        <dbReference type="ARBA" id="ARBA00010581"/>
    </source>
</evidence>
<evidence type="ECO:0000256" key="4">
    <source>
        <dbReference type="ARBA" id="ARBA00022989"/>
    </source>
</evidence>
<evidence type="ECO:0000256" key="5">
    <source>
        <dbReference type="ARBA" id="ARBA00023136"/>
    </source>
</evidence>
<organism evidence="9 10">
    <name type="scientific">Paraburkholderia ribeironis</name>
    <dbReference type="NCBI Taxonomy" id="1247936"/>
    <lineage>
        <taxon>Bacteria</taxon>
        <taxon>Pseudomonadati</taxon>
        <taxon>Pseudomonadota</taxon>
        <taxon>Betaproteobacteria</taxon>
        <taxon>Burkholderiales</taxon>
        <taxon>Burkholderiaceae</taxon>
        <taxon>Paraburkholderia</taxon>
    </lineage>
</organism>
<dbReference type="GO" id="GO:0019646">
    <property type="term" value="P:aerobic electron transport chain"/>
    <property type="evidence" value="ECO:0007669"/>
    <property type="project" value="InterPro"/>
</dbReference>
<evidence type="ECO:0000256" key="7">
    <source>
        <dbReference type="SAM" id="Phobius"/>
    </source>
</evidence>
<dbReference type="EMBL" id="CYGX02000028">
    <property type="protein sequence ID" value="SIT41281.1"/>
    <property type="molecule type" value="Genomic_DNA"/>
</dbReference>
<dbReference type="PANTHER" id="PTHR11403:SF10">
    <property type="entry name" value="CYTOCHROME C OXIDASE"/>
    <property type="match status" value="1"/>
</dbReference>
<feature type="transmembrane region" description="Helical" evidence="7">
    <location>
        <begin position="59"/>
        <end position="78"/>
    </location>
</feature>
<evidence type="ECO:0000256" key="3">
    <source>
        <dbReference type="ARBA" id="ARBA00022692"/>
    </source>
</evidence>
<keyword evidence="10" id="KW-1185">Reference proteome</keyword>
<sequence>MTTLRTTLRRSFVPDAPPPVLPNASRIGLILFMAVATTLFSLLLLAYAMRMREPDWQSIPHPALLWWNTGALVLASIAMQRARQITLHRAAWLVSSGVLAAVFVIGQLTVWRMLSATGQTVTVNPSNSFLYLLTGLHGLHVLGGLVAWAVTIARLQHGDPFRTQRAIALCAIYWHFLLAVWLVLLAAMWWITPGVVAAICGPLYGAAP</sequence>
<name>A0A1N7S1S5_9BURK</name>
<dbReference type="Gene3D" id="1.20.120.80">
    <property type="entry name" value="Cytochrome c oxidase, subunit III, four-helix bundle"/>
    <property type="match status" value="1"/>
</dbReference>
<evidence type="ECO:0000256" key="1">
    <source>
        <dbReference type="ARBA" id="ARBA00004141"/>
    </source>
</evidence>
<proteinExistence type="inferred from homology"/>
<evidence type="ECO:0000313" key="9">
    <source>
        <dbReference type="EMBL" id="SIT41281.1"/>
    </source>
</evidence>
<dbReference type="GO" id="GO:0005886">
    <property type="term" value="C:plasma membrane"/>
    <property type="evidence" value="ECO:0007669"/>
    <property type="project" value="UniProtKB-SubCell"/>
</dbReference>
<dbReference type="PROSITE" id="PS50253">
    <property type="entry name" value="COX3"/>
    <property type="match status" value="1"/>
</dbReference>
<dbReference type="PANTHER" id="PTHR11403">
    <property type="entry name" value="CYTOCHROME C OXIDASE SUBUNIT III"/>
    <property type="match status" value="1"/>
</dbReference>
<dbReference type="InterPro" id="IPR000298">
    <property type="entry name" value="Cyt_c_oxidase-like_su3"/>
</dbReference>
<feature type="transmembrane region" description="Helical" evidence="7">
    <location>
        <begin position="27"/>
        <end position="47"/>
    </location>
</feature>
<evidence type="ECO:0000259" key="8">
    <source>
        <dbReference type="PROSITE" id="PS50253"/>
    </source>
</evidence>
<dbReference type="Pfam" id="PF00510">
    <property type="entry name" value="COX3"/>
    <property type="match status" value="1"/>
</dbReference>
<accession>A0A1N7S1S5</accession>
<keyword evidence="3 6" id="KW-0812">Transmembrane</keyword>
<feature type="transmembrane region" description="Helical" evidence="7">
    <location>
        <begin position="130"/>
        <end position="155"/>
    </location>
</feature>
<dbReference type="AlphaFoldDB" id="A0A1N7S1S5"/>
<dbReference type="InterPro" id="IPR013833">
    <property type="entry name" value="Cyt_c_oxidase_su3_a-hlx"/>
</dbReference>
<evidence type="ECO:0000256" key="6">
    <source>
        <dbReference type="RuleBase" id="RU003376"/>
    </source>
</evidence>
<dbReference type="OrthoDB" id="9808200at2"/>
<keyword evidence="4 7" id="KW-1133">Transmembrane helix</keyword>
<dbReference type="InterPro" id="IPR024791">
    <property type="entry name" value="Cyt_c/ubiquinol_Oxase_su3"/>
</dbReference>
<feature type="transmembrane region" description="Helical" evidence="7">
    <location>
        <begin position="167"/>
        <end position="191"/>
    </location>
</feature>
<comment type="similarity">
    <text evidence="2 6">Belongs to the cytochrome c oxidase subunit 3 family.</text>
</comment>
<reference evidence="9 10" key="1">
    <citation type="submission" date="2016-12" db="EMBL/GenBank/DDBJ databases">
        <authorList>
            <person name="Song W.-J."/>
            <person name="Kurnit D.M."/>
        </authorList>
    </citation>
    <scope>NUCLEOTIDE SEQUENCE [LARGE SCALE GENOMIC DNA]</scope>
    <source>
        <strain evidence="9 10">STM7296</strain>
    </source>
</reference>